<feature type="compositionally biased region" description="Basic and acidic residues" evidence="1">
    <location>
        <begin position="23"/>
        <end position="33"/>
    </location>
</feature>
<feature type="region of interest" description="Disordered" evidence="1">
    <location>
        <begin position="23"/>
        <end position="53"/>
    </location>
</feature>
<evidence type="ECO:0000256" key="1">
    <source>
        <dbReference type="SAM" id="MobiDB-lite"/>
    </source>
</evidence>
<gene>
    <name evidence="2" type="ORF">HUJ06_020650</name>
</gene>
<evidence type="ECO:0000313" key="2">
    <source>
        <dbReference type="EMBL" id="DAD19187.1"/>
    </source>
</evidence>
<reference evidence="2 3" key="1">
    <citation type="journal article" date="2020" name="Mol. Biol. Evol.">
        <title>Distinct Expression and Methylation Patterns for Genes with Different Fates following a Single Whole-Genome Duplication in Flowering Plants.</title>
        <authorList>
            <person name="Shi T."/>
            <person name="Rahmani R.S."/>
            <person name="Gugger P.F."/>
            <person name="Wang M."/>
            <person name="Li H."/>
            <person name="Zhang Y."/>
            <person name="Li Z."/>
            <person name="Wang Q."/>
            <person name="Van de Peer Y."/>
            <person name="Marchal K."/>
            <person name="Chen J."/>
        </authorList>
    </citation>
    <scope>NUCLEOTIDE SEQUENCE [LARGE SCALE GENOMIC DNA]</scope>
    <source>
        <tissue evidence="2">Leaf</tissue>
    </source>
</reference>
<evidence type="ECO:0000313" key="3">
    <source>
        <dbReference type="Proteomes" id="UP000607653"/>
    </source>
</evidence>
<proteinExistence type="predicted"/>
<dbReference type="AlphaFoldDB" id="A0A822XG43"/>
<protein>
    <submittedName>
        <fullName evidence="2">Uncharacterized protein</fullName>
    </submittedName>
</protein>
<comment type="caution">
    <text evidence="2">The sequence shown here is derived from an EMBL/GenBank/DDBJ whole genome shotgun (WGS) entry which is preliminary data.</text>
</comment>
<sequence>MVKRLFQIGFRYWTAPEYINLHQKESRGREESKNTSTKPFIPEPEGVSPSEIHNTGNTFHAFKAATEVFDSEFLVRYSFSNFPAISKEGETEKICTT</sequence>
<name>A0A822XG43_NELNU</name>
<keyword evidence="3" id="KW-1185">Reference proteome</keyword>
<accession>A0A822XG43</accession>
<dbReference type="Proteomes" id="UP000607653">
    <property type="component" value="Unassembled WGS sequence"/>
</dbReference>
<dbReference type="EMBL" id="DUZY01000001">
    <property type="protein sequence ID" value="DAD19187.1"/>
    <property type="molecule type" value="Genomic_DNA"/>
</dbReference>
<organism evidence="2 3">
    <name type="scientific">Nelumbo nucifera</name>
    <name type="common">Sacred lotus</name>
    <dbReference type="NCBI Taxonomy" id="4432"/>
    <lineage>
        <taxon>Eukaryota</taxon>
        <taxon>Viridiplantae</taxon>
        <taxon>Streptophyta</taxon>
        <taxon>Embryophyta</taxon>
        <taxon>Tracheophyta</taxon>
        <taxon>Spermatophyta</taxon>
        <taxon>Magnoliopsida</taxon>
        <taxon>Proteales</taxon>
        <taxon>Nelumbonaceae</taxon>
        <taxon>Nelumbo</taxon>
    </lineage>
</organism>